<accession>W4QW60</accession>
<dbReference type="RefSeq" id="WP_052013174.1">
    <property type="nucleotide sequence ID" value="NZ_BAUV01000028.1"/>
</dbReference>
<dbReference type="SUPFAM" id="SSF51445">
    <property type="entry name" value="(Trans)glycosidases"/>
    <property type="match status" value="1"/>
</dbReference>
<dbReference type="SUPFAM" id="SSF49344">
    <property type="entry name" value="CBD9-like"/>
    <property type="match status" value="1"/>
</dbReference>
<dbReference type="Pfam" id="PF06452">
    <property type="entry name" value="CBM9_1"/>
    <property type="match status" value="1"/>
</dbReference>
<keyword evidence="8 12" id="KW-0119">Carbohydrate metabolism</keyword>
<dbReference type="InterPro" id="IPR003305">
    <property type="entry name" value="CenC_carb-bd"/>
</dbReference>
<comment type="caution">
    <text evidence="15">The sequence shown here is derived from an EMBL/GenBank/DDBJ whole genome shotgun (WGS) entry which is preliminary data.</text>
</comment>
<dbReference type="InterPro" id="IPR001000">
    <property type="entry name" value="GH10_dom"/>
</dbReference>
<proteinExistence type="inferred from homology"/>
<dbReference type="UniPathway" id="UPA00114"/>
<comment type="similarity">
    <text evidence="3 12">Belongs to the glycosyl hydrolase 10 (cellulase F) family.</text>
</comment>
<dbReference type="PANTHER" id="PTHR31490:SF90">
    <property type="entry name" value="ENDO-1,4-BETA-XYLANASE A"/>
    <property type="match status" value="1"/>
</dbReference>
<reference evidence="15 16" key="1">
    <citation type="journal article" date="2014" name="Genome Announc.">
        <title>Draft Genome Sequences of Three Alkaliphilic Bacillus Strains, Bacillus wakoensis JCM 9140T, Bacillus akibai JCM 9157T, and Bacillus hemicellulosilyticus JCM 9152T.</title>
        <authorList>
            <person name="Yuki M."/>
            <person name="Oshima K."/>
            <person name="Suda W."/>
            <person name="Oshida Y."/>
            <person name="Kitamura K."/>
            <person name="Iida T."/>
            <person name="Hattori M."/>
            <person name="Ohkuma M."/>
        </authorList>
    </citation>
    <scope>NUCLEOTIDE SEQUENCE [LARGE SCALE GENOMIC DNA]</scope>
    <source>
        <strain evidence="15 16">JCM 9157</strain>
    </source>
</reference>
<keyword evidence="4 15" id="KW-0858">Xylan degradation</keyword>
<dbReference type="Pfam" id="PF02018">
    <property type="entry name" value="CBM_4_9"/>
    <property type="match status" value="2"/>
</dbReference>
<evidence type="ECO:0000256" key="1">
    <source>
        <dbReference type="ARBA" id="ARBA00000681"/>
    </source>
</evidence>
<organism evidence="15 16">
    <name type="scientific">Halalkalibacter akibai (strain ATCC 43226 / DSM 21942 / CIP 109018 / JCM 9157 / 1139)</name>
    <name type="common">Bacillus akibai</name>
    <dbReference type="NCBI Taxonomy" id="1236973"/>
    <lineage>
        <taxon>Bacteria</taxon>
        <taxon>Bacillati</taxon>
        <taxon>Bacillota</taxon>
        <taxon>Bacilli</taxon>
        <taxon>Bacillales</taxon>
        <taxon>Bacillaceae</taxon>
        <taxon>Halalkalibacter</taxon>
    </lineage>
</organism>
<gene>
    <name evidence="15" type="ORF">JCM9157_3285</name>
</gene>
<comment type="pathway">
    <text evidence="2">Glycan degradation; xylan degradation.</text>
</comment>
<dbReference type="GO" id="GO:0030246">
    <property type="term" value="F:carbohydrate binding"/>
    <property type="evidence" value="ECO:0007669"/>
    <property type="project" value="InterPro"/>
</dbReference>
<dbReference type="SUPFAM" id="SSF49785">
    <property type="entry name" value="Galactose-binding domain-like"/>
    <property type="match status" value="2"/>
</dbReference>
<dbReference type="Gene3D" id="2.60.40.1190">
    <property type="match status" value="1"/>
</dbReference>
<feature type="domain" description="GH10" evidence="14">
    <location>
        <begin position="380"/>
        <end position="714"/>
    </location>
</feature>
<evidence type="ECO:0000256" key="2">
    <source>
        <dbReference type="ARBA" id="ARBA00004851"/>
    </source>
</evidence>
<dbReference type="InterPro" id="IPR044846">
    <property type="entry name" value="GH10"/>
</dbReference>
<dbReference type="GO" id="GO:0031176">
    <property type="term" value="F:endo-1,4-beta-xylanase activity"/>
    <property type="evidence" value="ECO:0007669"/>
    <property type="project" value="UniProtKB-EC"/>
</dbReference>
<feature type="compositionally biased region" description="Polar residues" evidence="13">
    <location>
        <begin position="930"/>
        <end position="939"/>
    </location>
</feature>
<dbReference type="PROSITE" id="PS51760">
    <property type="entry name" value="GH10_2"/>
    <property type="match status" value="1"/>
</dbReference>
<dbReference type="PRINTS" id="PR00134">
    <property type="entry name" value="GLHYDRLASE10"/>
</dbReference>
<evidence type="ECO:0000256" key="11">
    <source>
        <dbReference type="PROSITE-ProRule" id="PRU10061"/>
    </source>
</evidence>
<evidence type="ECO:0000256" key="3">
    <source>
        <dbReference type="ARBA" id="ARBA00007495"/>
    </source>
</evidence>
<evidence type="ECO:0000313" key="16">
    <source>
        <dbReference type="Proteomes" id="UP000018896"/>
    </source>
</evidence>
<dbReference type="InterPro" id="IPR017853">
    <property type="entry name" value="GH"/>
</dbReference>
<dbReference type="PANTHER" id="PTHR31490">
    <property type="entry name" value="GLYCOSYL HYDROLASE"/>
    <property type="match status" value="1"/>
</dbReference>
<keyword evidence="6" id="KW-0677">Repeat</keyword>
<keyword evidence="5" id="KW-0732">Signal</keyword>
<evidence type="ECO:0000256" key="13">
    <source>
        <dbReference type="SAM" id="MobiDB-lite"/>
    </source>
</evidence>
<evidence type="ECO:0000256" key="8">
    <source>
        <dbReference type="ARBA" id="ARBA00023277"/>
    </source>
</evidence>
<dbReference type="eggNOG" id="COG3693">
    <property type="taxonomic scope" value="Bacteria"/>
</dbReference>
<evidence type="ECO:0000259" key="14">
    <source>
        <dbReference type="PROSITE" id="PS51760"/>
    </source>
</evidence>
<evidence type="ECO:0000256" key="9">
    <source>
        <dbReference type="ARBA" id="ARBA00023295"/>
    </source>
</evidence>
<evidence type="ECO:0000256" key="4">
    <source>
        <dbReference type="ARBA" id="ARBA00022651"/>
    </source>
</evidence>
<comment type="catalytic activity">
    <reaction evidence="1 12">
        <text>Endohydrolysis of (1-&gt;4)-beta-D-xylosidic linkages in xylans.</text>
        <dbReference type="EC" id="3.2.1.8"/>
    </reaction>
</comment>
<dbReference type="EMBL" id="BAUV01000028">
    <property type="protein sequence ID" value="GAE36137.1"/>
    <property type="molecule type" value="Genomic_DNA"/>
</dbReference>
<protein>
    <recommendedName>
        <fullName evidence="12">Beta-xylanase</fullName>
        <ecNumber evidence="12">3.2.1.8</ecNumber>
    </recommendedName>
</protein>
<feature type="region of interest" description="Disordered" evidence="13">
    <location>
        <begin position="918"/>
        <end position="956"/>
    </location>
</feature>
<keyword evidence="10 12" id="KW-0624">Polysaccharide degradation</keyword>
<sequence length="956" mass="107010">MSRKFKQFKKILALLLIAALVIPTGWVVPVLANSETQTVYHETIKNGDGAAQHSGETLSESNEIAFYDFEDGVQGWAGRGDASVSVTNDGYDGSQALKTTGRTAGWHGPSINVSNLMEKGATYEVSGYAKLVEGQSPSGMKLSANQPGAGNEFPNISGTTPLQVTDSAWVEFKGEYTYDLSATSVSLYFESDNSTVEFIVDNVKVVQTAPAPDFGDDGDLDQSGVFSDFEDGVQGWVPRGSGYNVVATDADAFDGSQSLLTNAPEQYQGPLLDVMGKMHPGHIYDLSVWVKMAEGQPDTSVRISVQSGSSSFTNVSSDTTATDEEWVQLSGRFTLNSAPSVLNAYVELVNQPESERLFYIDNFELKHIGKVQSEDRPTFNGDLPSIYETYQDQFLIGNAITMNEFQGVRLEHLKHHHNLITAENVMKPEYYYNRATGEFDFADQDEFVNAAVEEDLKIHGHVLVWHEQSRPELHTVNGTPLSREEALANMETHIETVMTRYGNKVMSWDVVNEAIVVTSNPSEEWEKSLRDTGWKRAIGDDYVEQAFRIAKKIVDKNGWDMKLYYNDYNDHIKEKAEIMYHMVKDINERYAKENPGEVLISGLGMQGHYNEFTNPDTIRASLELFTSLEGVEIGVTELDITSGSADSPQTEAEEIRQAQLYAQLFQIYKEYSNEISRVTFWGLDDGASWRGERTPLLFKSNLQPKLAYHAVVNPEKFLEDYPLGGRVYRQGEAVYGTPEINGTIDSVWDNAPTLLLDRVSGAWNVRNGYGKVLWDEENLYVMIQVYGANLDKSATNAHEQDSVEVFLDRENLKTSSYQDGIAQYRVNFDNEASFNPGTDVVRQGFESATKITGNDYVVEMKIPFNETTPEDMKKIGLDLQINYANNGQRANFATWNDITGQGWNDPSVFGVITLVAPEQDPGTEDREQIQGKNQEQTNRVRVMETDRIHHQDLRRE</sequence>
<dbReference type="AlphaFoldDB" id="W4QW60"/>
<evidence type="ECO:0000256" key="5">
    <source>
        <dbReference type="ARBA" id="ARBA00022729"/>
    </source>
</evidence>
<dbReference type="PROSITE" id="PS00591">
    <property type="entry name" value="GH10_1"/>
    <property type="match status" value="1"/>
</dbReference>
<feature type="compositionally biased region" description="Basic and acidic residues" evidence="13">
    <location>
        <begin position="941"/>
        <end position="956"/>
    </location>
</feature>
<dbReference type="Gene3D" id="2.60.120.260">
    <property type="entry name" value="Galactose-binding domain-like"/>
    <property type="match status" value="2"/>
</dbReference>
<dbReference type="STRING" id="1236973.JCM9157_3285"/>
<evidence type="ECO:0000256" key="10">
    <source>
        <dbReference type="ARBA" id="ARBA00023326"/>
    </source>
</evidence>
<dbReference type="EC" id="3.2.1.8" evidence="12"/>
<evidence type="ECO:0000256" key="7">
    <source>
        <dbReference type="ARBA" id="ARBA00022801"/>
    </source>
</evidence>
<dbReference type="InterPro" id="IPR031158">
    <property type="entry name" value="GH10_AS"/>
</dbReference>
<keyword evidence="7 12" id="KW-0378">Hydrolase</keyword>
<dbReference type="SMART" id="SM00633">
    <property type="entry name" value="Glyco_10"/>
    <property type="match status" value="1"/>
</dbReference>
<feature type="active site" description="Nucleophile" evidence="11">
    <location>
        <position position="637"/>
    </location>
</feature>
<dbReference type="GO" id="GO:0045493">
    <property type="term" value="P:xylan catabolic process"/>
    <property type="evidence" value="ECO:0007669"/>
    <property type="project" value="UniProtKB-UniPathway"/>
</dbReference>
<dbReference type="Gene3D" id="3.20.20.80">
    <property type="entry name" value="Glycosidases"/>
    <property type="match status" value="1"/>
</dbReference>
<dbReference type="InterPro" id="IPR008979">
    <property type="entry name" value="Galactose-bd-like_sf"/>
</dbReference>
<evidence type="ECO:0000256" key="6">
    <source>
        <dbReference type="ARBA" id="ARBA00022737"/>
    </source>
</evidence>
<name>W4QW60_HALA3</name>
<evidence type="ECO:0000256" key="12">
    <source>
        <dbReference type="RuleBase" id="RU361174"/>
    </source>
</evidence>
<dbReference type="InterPro" id="IPR010502">
    <property type="entry name" value="Carb-bd_dom_fam9"/>
</dbReference>
<keyword evidence="16" id="KW-1185">Reference proteome</keyword>
<dbReference type="CDD" id="cd00005">
    <property type="entry name" value="CBM9_like_1"/>
    <property type="match status" value="1"/>
</dbReference>
<keyword evidence="9 12" id="KW-0326">Glycosidase</keyword>
<evidence type="ECO:0000313" key="15">
    <source>
        <dbReference type="EMBL" id="GAE36137.1"/>
    </source>
</evidence>
<dbReference type="Proteomes" id="UP000018896">
    <property type="component" value="Unassembled WGS sequence"/>
</dbReference>
<dbReference type="OrthoDB" id="9809277at2"/>
<dbReference type="Pfam" id="PF00331">
    <property type="entry name" value="Glyco_hydro_10"/>
    <property type="match status" value="1"/>
</dbReference>